<dbReference type="PANTHER" id="PTHR43656">
    <property type="entry name" value="BINDING OXIDOREDUCTASE, PUTATIVE (AFU_ORTHOLOGUE AFUA_2G08260)-RELATED"/>
    <property type="match status" value="1"/>
</dbReference>
<proteinExistence type="predicted"/>
<accession>A0A0N4ZYV0</accession>
<reference evidence="5" key="1">
    <citation type="submission" date="2017-02" db="UniProtKB">
        <authorList>
            <consortium name="WormBaseParasite"/>
        </authorList>
    </citation>
    <scope>IDENTIFICATION</scope>
</reference>
<evidence type="ECO:0000259" key="3">
    <source>
        <dbReference type="Pfam" id="PF00724"/>
    </source>
</evidence>
<keyword evidence="4" id="KW-1185">Reference proteome</keyword>
<dbReference type="Gene3D" id="3.20.20.70">
    <property type="entry name" value="Aldolase class I"/>
    <property type="match status" value="1"/>
</dbReference>
<keyword evidence="2" id="KW-0560">Oxidoreductase</keyword>
<dbReference type="GO" id="GO:0010181">
    <property type="term" value="F:FMN binding"/>
    <property type="evidence" value="ECO:0007669"/>
    <property type="project" value="InterPro"/>
</dbReference>
<dbReference type="PANTHER" id="PTHR43656:SF5">
    <property type="entry name" value="NADH:FLAVIN OXIDOREDUCTASE_NADH OXIDASE N-TERMINAL DOMAIN-CONTAINING PROTEIN"/>
    <property type="match status" value="1"/>
</dbReference>
<keyword evidence="1" id="KW-0285">Flavoprotein</keyword>
<feature type="domain" description="NADH:flavin oxidoreductase/NADH oxidase N-terminal" evidence="3">
    <location>
        <begin position="30"/>
        <end position="368"/>
    </location>
</feature>
<evidence type="ECO:0000313" key="5">
    <source>
        <dbReference type="WBParaSite" id="PTRK_0001396500.1"/>
    </source>
</evidence>
<sequence length="453" mass="50630">MVHRRFDNEKVVDVSILGEAITFPNKKCIAKNRFMKSAMSEKLAVFKPGDKTNGMPTENLINLYEKFGAGGFGMIVTGNVPVDQDHAEGIGNMLIDERLDTLERRLMFSRLANAGKKEGSRMIVQLGHAGNMTPVHINSTPLSSTSVAAHPSNKPWKIFGKPIQIKKCDMKEKIIDKYVYAANFCYDCGFDGVEIHAAYGFFLASFLSEKLNGRRDEYGGSIANRSRIIFDIYKAIREAIPIDSSFLIGIKICAVDFKNAHSNLIDIGKLMTMIDAAPFDFIELSGGEFEKPPLKNSEIITCVKGAFYDKTISSIQKQLKKSILYLSGGFRTSYGMVTAVQEQFTQGISIGKPAAAEPDLPYKILEKRVFSCAKYDYFNYALTENGALSQMYQLSRKSLKDSKQHILEGVMDLSNPTTARKFFDAYALFVQGLIVSFKQNKPINDLFEWTSTR</sequence>
<evidence type="ECO:0000256" key="1">
    <source>
        <dbReference type="ARBA" id="ARBA00022630"/>
    </source>
</evidence>
<dbReference type="GO" id="GO:0016491">
    <property type="term" value="F:oxidoreductase activity"/>
    <property type="evidence" value="ECO:0007669"/>
    <property type="project" value="UniProtKB-KW"/>
</dbReference>
<name>A0A0N4ZYV0_PARTI</name>
<dbReference type="Pfam" id="PF00724">
    <property type="entry name" value="Oxidored_FMN"/>
    <property type="match status" value="1"/>
</dbReference>
<evidence type="ECO:0000313" key="4">
    <source>
        <dbReference type="Proteomes" id="UP000038045"/>
    </source>
</evidence>
<evidence type="ECO:0000256" key="2">
    <source>
        <dbReference type="ARBA" id="ARBA00023002"/>
    </source>
</evidence>
<dbReference type="InterPro" id="IPR001155">
    <property type="entry name" value="OxRdtase_FMN_N"/>
</dbReference>
<dbReference type="SUPFAM" id="SSF51395">
    <property type="entry name" value="FMN-linked oxidoreductases"/>
    <property type="match status" value="1"/>
</dbReference>
<dbReference type="WBParaSite" id="PTRK_0001396500.1">
    <property type="protein sequence ID" value="PTRK_0001396500.1"/>
    <property type="gene ID" value="PTRK_0001396500"/>
</dbReference>
<dbReference type="InterPro" id="IPR051799">
    <property type="entry name" value="NADH_flavin_oxidoreductase"/>
</dbReference>
<dbReference type="Proteomes" id="UP000038045">
    <property type="component" value="Unplaced"/>
</dbReference>
<dbReference type="InterPro" id="IPR013785">
    <property type="entry name" value="Aldolase_TIM"/>
</dbReference>
<dbReference type="AlphaFoldDB" id="A0A0N4ZYV0"/>
<organism evidence="4 5">
    <name type="scientific">Parastrongyloides trichosuri</name>
    <name type="common">Possum-specific nematode worm</name>
    <dbReference type="NCBI Taxonomy" id="131310"/>
    <lineage>
        <taxon>Eukaryota</taxon>
        <taxon>Metazoa</taxon>
        <taxon>Ecdysozoa</taxon>
        <taxon>Nematoda</taxon>
        <taxon>Chromadorea</taxon>
        <taxon>Rhabditida</taxon>
        <taxon>Tylenchina</taxon>
        <taxon>Panagrolaimomorpha</taxon>
        <taxon>Strongyloidoidea</taxon>
        <taxon>Strongyloididae</taxon>
        <taxon>Parastrongyloides</taxon>
    </lineage>
</organism>
<dbReference type="STRING" id="131310.A0A0N4ZYV0"/>
<protein>
    <submittedName>
        <fullName evidence="5">Oxidored_FMN domain-containing protein</fullName>
    </submittedName>
</protein>